<comment type="caution">
    <text evidence="2">The sequence shown here is derived from an EMBL/GenBank/DDBJ whole genome shotgun (WGS) entry which is preliminary data.</text>
</comment>
<keyword evidence="1" id="KW-1133">Transmembrane helix</keyword>
<gene>
    <name evidence="2" type="ORF">COS38_01365</name>
</gene>
<feature type="transmembrane region" description="Helical" evidence="1">
    <location>
        <begin position="28"/>
        <end position="45"/>
    </location>
</feature>
<name>A0A2M7CIM3_9BACT</name>
<evidence type="ECO:0000313" key="2">
    <source>
        <dbReference type="EMBL" id="PIV25485.1"/>
    </source>
</evidence>
<feature type="non-terminal residue" evidence="2">
    <location>
        <position position="641"/>
    </location>
</feature>
<sequence length="641" mass="72805">MKKLKLGKIQKIPKGLKKIFTYWSRRKIIILLLVVLAGGAGYLFYRQRAGADTFKVASANASNLIEVQLPKNLADKAKQQNDSAQKFSDAENSTIDGLVKKEMDKKASTTKSATTRQASISDSKKDNFQDAIVILKDENGKAILPDLEKLKSQSALSRAVTGVPESNKINFIIGGGWSPEEKQEIQSVIDNDVPKIRELLGPPLFNNNVILTKFNRSAVQLGYAGCYRTYENSISIANDVTINGELHGLRGILIHEISHAWRDDLILTVLLKNSPVYSLENMLAEEAISSFVATYMTELQWDKTPSINDYLFNTPSVNTQFVSLDSYFPYEYSWRVIAKLFIEDEKFLIKFHNQLYQRQYRVGGEPGLVKRLMKESLPPMIENIPAENWLDSQYLLFPNKEIKQGANFVIMPVNRYSPQILYYYVNKDESFNLYEDSANKIQITFYDVNGKITGKKRSIGMNYSTVSGAKQPIQLYNSYPPNSVKDGWTKIVVNDSYNNSYSFIWFFTRHFDERDRDLVLSDKVNVGKNGKIIFEAKTKKNKNLTQTEIIPLSKNFPNGEDGLFDKVGVNGASASWDTFAEFYVFSKYNLYYLCPLFAEQDKTYIGQTKYGDPDMVVYVNPTDELKNNTKPSITIKSAGQQ</sequence>
<evidence type="ECO:0000313" key="3">
    <source>
        <dbReference type="Proteomes" id="UP000229966"/>
    </source>
</evidence>
<proteinExistence type="predicted"/>
<dbReference type="EMBL" id="PEUM01000036">
    <property type="protein sequence ID" value="PIV25485.1"/>
    <property type="molecule type" value="Genomic_DNA"/>
</dbReference>
<organism evidence="2 3">
    <name type="scientific">Candidatus Berkelbacteria bacterium CG03_land_8_20_14_0_80_40_36</name>
    <dbReference type="NCBI Taxonomy" id="1974509"/>
    <lineage>
        <taxon>Bacteria</taxon>
        <taxon>Candidatus Berkelbacteria</taxon>
    </lineage>
</organism>
<keyword evidence="1" id="KW-0472">Membrane</keyword>
<protein>
    <submittedName>
        <fullName evidence="2">Uncharacterized protein</fullName>
    </submittedName>
</protein>
<reference evidence="3" key="1">
    <citation type="submission" date="2017-09" db="EMBL/GenBank/DDBJ databases">
        <title>Depth-based differentiation of microbial function through sediment-hosted aquifers and enrichment of novel symbionts in the deep terrestrial subsurface.</title>
        <authorList>
            <person name="Probst A.J."/>
            <person name="Ladd B."/>
            <person name="Jarett J.K."/>
            <person name="Geller-Mcgrath D.E."/>
            <person name="Sieber C.M.K."/>
            <person name="Emerson J.B."/>
            <person name="Anantharaman K."/>
            <person name="Thomas B.C."/>
            <person name="Malmstrom R."/>
            <person name="Stieglmeier M."/>
            <person name="Klingl A."/>
            <person name="Woyke T."/>
            <person name="Ryan C.M."/>
            <person name="Banfield J.F."/>
        </authorList>
    </citation>
    <scope>NUCLEOTIDE SEQUENCE [LARGE SCALE GENOMIC DNA]</scope>
</reference>
<evidence type="ECO:0000256" key="1">
    <source>
        <dbReference type="SAM" id="Phobius"/>
    </source>
</evidence>
<dbReference type="Proteomes" id="UP000229966">
    <property type="component" value="Unassembled WGS sequence"/>
</dbReference>
<dbReference type="AlphaFoldDB" id="A0A2M7CIM3"/>
<accession>A0A2M7CIM3</accession>
<keyword evidence="1" id="KW-0812">Transmembrane</keyword>